<dbReference type="GO" id="GO:0004144">
    <property type="term" value="F:diacylglycerol O-acyltransferase activity"/>
    <property type="evidence" value="ECO:0007669"/>
    <property type="project" value="InterPro"/>
</dbReference>
<proteinExistence type="predicted"/>
<feature type="domain" description="O-acyltransferase WSD1-like N-terminal" evidence="2">
    <location>
        <begin position="36"/>
        <end position="191"/>
    </location>
</feature>
<feature type="domain" description="O-acyltransferase WSD1 C-terminal" evidence="3">
    <location>
        <begin position="278"/>
        <end position="397"/>
    </location>
</feature>
<dbReference type="InterPro" id="IPR009721">
    <property type="entry name" value="O-acyltransferase_WSD1_C"/>
</dbReference>
<dbReference type="Pfam" id="PF06974">
    <property type="entry name" value="WS_DGAT_C"/>
    <property type="match status" value="1"/>
</dbReference>
<dbReference type="InterPro" id="IPR004255">
    <property type="entry name" value="O-acyltransferase_WSD1_N"/>
</dbReference>
<feature type="compositionally biased region" description="Basic and acidic residues" evidence="1">
    <location>
        <begin position="158"/>
        <end position="175"/>
    </location>
</feature>
<dbReference type="STRING" id="310781.SAMN05216259_10439"/>
<keyword evidence="4" id="KW-0808">Transferase</keyword>
<feature type="region of interest" description="Disordered" evidence="1">
    <location>
        <begin position="156"/>
        <end position="175"/>
    </location>
</feature>
<evidence type="ECO:0000313" key="5">
    <source>
        <dbReference type="Proteomes" id="UP000199341"/>
    </source>
</evidence>
<name>A0A1H0B3Z3_9ACTN</name>
<dbReference type="OrthoDB" id="4671961at2"/>
<evidence type="ECO:0000259" key="2">
    <source>
        <dbReference type="Pfam" id="PF03007"/>
    </source>
</evidence>
<reference evidence="4 5" key="1">
    <citation type="submission" date="2016-10" db="EMBL/GenBank/DDBJ databases">
        <authorList>
            <person name="de Groot N.N."/>
        </authorList>
    </citation>
    <scope>NUCLEOTIDE SEQUENCE [LARGE SCALE GENOMIC DNA]</scope>
    <source>
        <strain evidence="4 5">CGMCC 4.2022</strain>
    </source>
</reference>
<keyword evidence="4" id="KW-0012">Acyltransferase</keyword>
<sequence length="425" mass="46387">MPASARPAPMDLTMHTMAQADPRLVLTIGAFLDLEGEVPPLAELRAHLADRLDRLPRLTYHLDGPGLRARWARDPSPDLDLRVRERRLAPGAENLDLARQDLLTHPLPDRGPRWDLWLLHGHAPGRFSLCYRAHHTAQDGRGAIGTVRELFGATPAADRARTPAEEPPARKARPEVRPGDYLRTVSAMVRTTAANNLWDDPARPLSGDRASAWAQVPTDVLRTAAAARGGSTNDAVLAALAESLRTWSNEHWPRSAGRPVPAVMMVDLRGPGEEHIPGNLFTFAPVPLPCHRATAAERLDAVIAATRAPKNPARRAAMRTITDRTPVRAFHTLATRLTTPARAIVDTSYIPLPPLRYGDAVVTDARLFTWLPRHHPVSVAVCSYNGTTTAYFATDRALPGLDRLPALWAQAAQEHAVEGSSPEPA</sequence>
<dbReference type="GO" id="GO:0019432">
    <property type="term" value="P:triglyceride biosynthetic process"/>
    <property type="evidence" value="ECO:0007669"/>
    <property type="project" value="UniProtKB-UniPathway"/>
</dbReference>
<dbReference type="SUPFAM" id="SSF52777">
    <property type="entry name" value="CoA-dependent acyltransferases"/>
    <property type="match status" value="2"/>
</dbReference>
<dbReference type="RefSeq" id="WP_143031664.1">
    <property type="nucleotide sequence ID" value="NZ_FNIE01000004.1"/>
</dbReference>
<organism evidence="4 5">
    <name type="scientific">Actinacidiphila guanduensis</name>
    <dbReference type="NCBI Taxonomy" id="310781"/>
    <lineage>
        <taxon>Bacteria</taxon>
        <taxon>Bacillati</taxon>
        <taxon>Actinomycetota</taxon>
        <taxon>Actinomycetes</taxon>
        <taxon>Kitasatosporales</taxon>
        <taxon>Streptomycetaceae</taxon>
        <taxon>Actinacidiphila</taxon>
    </lineage>
</organism>
<protein>
    <submittedName>
        <fullName evidence="4">Wax ester synthase-like Acyl-CoA acyltransferase domain-containing protein</fullName>
    </submittedName>
</protein>
<gene>
    <name evidence="4" type="ORF">SAMN05216259_10439</name>
</gene>
<evidence type="ECO:0000256" key="1">
    <source>
        <dbReference type="SAM" id="MobiDB-lite"/>
    </source>
</evidence>
<dbReference type="AlphaFoldDB" id="A0A1H0B3Z3"/>
<dbReference type="Proteomes" id="UP000199341">
    <property type="component" value="Unassembled WGS sequence"/>
</dbReference>
<accession>A0A1H0B3Z3</accession>
<dbReference type="EMBL" id="FNIE01000004">
    <property type="protein sequence ID" value="SDN40348.1"/>
    <property type="molecule type" value="Genomic_DNA"/>
</dbReference>
<dbReference type="Pfam" id="PF03007">
    <property type="entry name" value="WS_DGAT_cat"/>
    <property type="match status" value="1"/>
</dbReference>
<dbReference type="UniPathway" id="UPA00282"/>
<evidence type="ECO:0000313" key="4">
    <source>
        <dbReference type="EMBL" id="SDN40348.1"/>
    </source>
</evidence>
<keyword evidence="5" id="KW-1185">Reference proteome</keyword>
<evidence type="ECO:0000259" key="3">
    <source>
        <dbReference type="Pfam" id="PF06974"/>
    </source>
</evidence>